<dbReference type="PRINTS" id="PR00511">
    <property type="entry name" value="TEKTIN"/>
</dbReference>
<dbReference type="InterPro" id="IPR048256">
    <property type="entry name" value="Tektin-like"/>
</dbReference>
<keyword evidence="6" id="KW-1185">Reference proteome</keyword>
<keyword evidence="3" id="KW-0282">Flagellum</keyword>
<keyword evidence="3" id="KW-0966">Cell projection</keyword>
<dbReference type="GO" id="GO:0005930">
    <property type="term" value="C:axoneme"/>
    <property type="evidence" value="ECO:0007669"/>
    <property type="project" value="UniProtKB-SubCell"/>
</dbReference>
<dbReference type="GO" id="GO:0005634">
    <property type="term" value="C:nucleus"/>
    <property type="evidence" value="ECO:0007669"/>
    <property type="project" value="TreeGrafter"/>
</dbReference>
<dbReference type="EMBL" id="OU963865">
    <property type="protein sequence ID" value="CAH0388564.1"/>
    <property type="molecule type" value="Genomic_DNA"/>
</dbReference>
<dbReference type="PANTHER" id="PTHR19960">
    <property type="entry name" value="TEKTIN"/>
    <property type="match status" value="1"/>
</dbReference>
<keyword evidence="4" id="KW-0175">Coiled coil</keyword>
<evidence type="ECO:0000256" key="3">
    <source>
        <dbReference type="RuleBase" id="RU367040"/>
    </source>
</evidence>
<protein>
    <recommendedName>
        <fullName evidence="3">Tektin</fullName>
    </recommendedName>
</protein>
<evidence type="ECO:0000313" key="6">
    <source>
        <dbReference type="Proteomes" id="UP001152759"/>
    </source>
</evidence>
<evidence type="ECO:0000256" key="2">
    <source>
        <dbReference type="ARBA" id="ARBA00022490"/>
    </source>
</evidence>
<dbReference type="AlphaFoldDB" id="A0A9P0AC06"/>
<organism evidence="5 6">
    <name type="scientific">Bemisia tabaci</name>
    <name type="common">Sweetpotato whitefly</name>
    <name type="synonym">Aleurodes tabaci</name>
    <dbReference type="NCBI Taxonomy" id="7038"/>
    <lineage>
        <taxon>Eukaryota</taxon>
        <taxon>Metazoa</taxon>
        <taxon>Ecdysozoa</taxon>
        <taxon>Arthropoda</taxon>
        <taxon>Hexapoda</taxon>
        <taxon>Insecta</taxon>
        <taxon>Pterygota</taxon>
        <taxon>Neoptera</taxon>
        <taxon>Paraneoptera</taxon>
        <taxon>Hemiptera</taxon>
        <taxon>Sternorrhyncha</taxon>
        <taxon>Aleyrodoidea</taxon>
        <taxon>Aleyrodidae</taxon>
        <taxon>Aleyrodinae</taxon>
        <taxon>Bemisia</taxon>
    </lineage>
</organism>
<accession>A0A9P0AC06</accession>
<dbReference type="GO" id="GO:0060271">
    <property type="term" value="P:cilium assembly"/>
    <property type="evidence" value="ECO:0007669"/>
    <property type="project" value="UniProtKB-UniRule"/>
</dbReference>
<feature type="coiled-coil region" evidence="4">
    <location>
        <begin position="364"/>
        <end position="398"/>
    </location>
</feature>
<dbReference type="Proteomes" id="UP001152759">
    <property type="component" value="Chromosome 4"/>
</dbReference>
<sequence>MNSQLLPWSSTNVNPCSDTSKTVAPYGAYSSHLQSITQPHQWRQPAVGYDTTEVVPLPPHSITASMIDPCYTSPSAIATEPVKFPNLVNRPNRDQSHVARAAIYSRFTPHEWTQSNLNYFNEADTNRNLSERLRCDALRVMRETDEKTAIGQRDTGRRIGERITDITFWKNELTTELERMITESNLLQDMRRALEKAIADCDPPLHIAQECLYHREGRQGIDLVHDQAEQTILKEIESLRYCQERLNSLHKKVLEQLQNNRASQHELETDVRSKESALGVDSLCHQLTNYSRGINYYSGIEKFDPTVSVPESWAEHSNRIIQRSQNQRMKSMQLRTDSDNCINDCANEIWNRWNATNSSLARRANEMLETKNKLQMHLHKVQQEIFDVEKNIELLRKAIMDKSNPLKVAQTRLEARTHRKDIELCRDPVQSRLMSEVQEIQTSLDNLHQKLAHAENQHQQLLRTKSNLESDLHIKVNSLFIDREKCLGMRRSFPISATVKY</sequence>
<keyword evidence="3" id="KW-0969">Cilium</keyword>
<evidence type="ECO:0000256" key="1">
    <source>
        <dbReference type="ARBA" id="ARBA00007209"/>
    </source>
</evidence>
<gene>
    <name evidence="5" type="ORF">BEMITA_LOCUS7472</name>
</gene>
<comment type="similarity">
    <text evidence="1 3">Belongs to the tektin family.</text>
</comment>
<dbReference type="OrthoDB" id="9886517at2759"/>
<evidence type="ECO:0000313" key="5">
    <source>
        <dbReference type="EMBL" id="CAH0388564.1"/>
    </source>
</evidence>
<reference evidence="5" key="1">
    <citation type="submission" date="2021-12" db="EMBL/GenBank/DDBJ databases">
        <authorList>
            <person name="King R."/>
        </authorList>
    </citation>
    <scope>NUCLEOTIDE SEQUENCE</scope>
</reference>
<evidence type="ECO:0000256" key="4">
    <source>
        <dbReference type="SAM" id="Coils"/>
    </source>
</evidence>
<dbReference type="Pfam" id="PF03148">
    <property type="entry name" value="Tektin"/>
    <property type="match status" value="1"/>
</dbReference>
<comment type="subcellular location">
    <subcellularLocation>
        <location evidence="3">Cytoplasm</location>
        <location evidence="3">Cytoskeleton</location>
        <location evidence="3">Cilium axoneme</location>
    </subcellularLocation>
</comment>
<feature type="coiled-coil region" evidence="4">
    <location>
        <begin position="437"/>
        <end position="471"/>
    </location>
</feature>
<dbReference type="PANTHER" id="PTHR19960:SF11">
    <property type="entry name" value="TEKTIN"/>
    <property type="match status" value="1"/>
</dbReference>
<name>A0A9P0AC06_BEMTA</name>
<proteinExistence type="inferred from homology"/>
<dbReference type="GO" id="GO:0060294">
    <property type="term" value="P:cilium movement involved in cell motility"/>
    <property type="evidence" value="ECO:0007669"/>
    <property type="project" value="UniProtKB-UniRule"/>
</dbReference>
<dbReference type="InterPro" id="IPR000435">
    <property type="entry name" value="Tektins"/>
</dbReference>
<dbReference type="GO" id="GO:0015630">
    <property type="term" value="C:microtubule cytoskeleton"/>
    <property type="evidence" value="ECO:0007669"/>
    <property type="project" value="UniProtKB-UniRule"/>
</dbReference>
<keyword evidence="2" id="KW-0963">Cytoplasm</keyword>